<comment type="similarity">
    <text evidence="6">Belongs to the Mrp/NBP35 ATP-binding proteins family.</text>
</comment>
<dbReference type="FunFam" id="3.40.50.300:FF:001119">
    <property type="entry name" value="Iron-sulfur cluster carrier protein"/>
    <property type="match status" value="1"/>
</dbReference>
<keyword evidence="4 6" id="KW-0408">Iron</keyword>
<evidence type="ECO:0000313" key="8">
    <source>
        <dbReference type="EMBL" id="AJC12223.1"/>
    </source>
</evidence>
<evidence type="ECO:0000256" key="1">
    <source>
        <dbReference type="ARBA" id="ARBA00022723"/>
    </source>
</evidence>
<dbReference type="Proteomes" id="UP000031121">
    <property type="component" value="Chromosome"/>
</dbReference>
<evidence type="ECO:0000256" key="3">
    <source>
        <dbReference type="ARBA" id="ARBA00022840"/>
    </source>
</evidence>
<name>A0A0A8B5Y6_9ACTN</name>
<evidence type="ECO:0000256" key="2">
    <source>
        <dbReference type="ARBA" id="ARBA00022741"/>
    </source>
</evidence>
<dbReference type="InterPro" id="IPR033756">
    <property type="entry name" value="YlxH/NBP35"/>
</dbReference>
<sequence length="291" mass="31452">MSEECSASSCSSCGVSGCGSRKAPEEKPKTARANVKHVIGVVSGKGGVGKSLVTSLLASQMHKRGFKVGILDADITGPSIPKAFGMSGRLTADNDGINPGMTESGIKVMSVNLMLPQEDMAVAWRGPVITGLLKQFWEETNWEDVDYLFVDMPPGTSDIFLTVMQSFPLEGIVTVSAPQELVAMIVGKAVNLAHDMNVPVIGLVENMAYFKCDECDKEHFIFGEPQGRFVAKRYQIPAYSTLPIDPEFARLCDMGKVEDYDVADKLDPIIEQIEIASRLADAKKEGEQAQG</sequence>
<dbReference type="AlphaFoldDB" id="A0A0A8B5Y6"/>
<dbReference type="InterPro" id="IPR019591">
    <property type="entry name" value="Mrp/NBP35_ATP-bd"/>
</dbReference>
<dbReference type="GO" id="GO:0046872">
    <property type="term" value="F:metal ion binding"/>
    <property type="evidence" value="ECO:0007669"/>
    <property type="project" value="UniProtKB-KW"/>
</dbReference>
<evidence type="ECO:0000256" key="6">
    <source>
        <dbReference type="HAMAP-Rule" id="MF_02040"/>
    </source>
</evidence>
<dbReference type="SUPFAM" id="SSF52540">
    <property type="entry name" value="P-loop containing nucleoside triphosphate hydrolases"/>
    <property type="match status" value="1"/>
</dbReference>
<proteinExistence type="inferred from homology"/>
<dbReference type="HOGENOM" id="CLU_024839_0_2_11"/>
<comment type="function">
    <text evidence="6">Binds and transfers iron-sulfur (Fe-S) clusters to target apoproteins. Can hydrolyze ATP.</text>
</comment>
<dbReference type="CDD" id="cd02037">
    <property type="entry name" value="Mrp_NBP35"/>
    <property type="match status" value="1"/>
</dbReference>
<keyword evidence="1 6" id="KW-0479">Metal-binding</keyword>
<keyword evidence="2 6" id="KW-0547">Nucleotide-binding</keyword>
<dbReference type="STRING" id="1531429.JI75_05635"/>
<dbReference type="PANTHER" id="PTHR42961:SF2">
    <property type="entry name" value="IRON-SULFUR PROTEIN NUBPL"/>
    <property type="match status" value="1"/>
</dbReference>
<dbReference type="RefSeq" id="WP_039689390.1">
    <property type="nucleotide sequence ID" value="NZ_CP009302.1"/>
</dbReference>
<dbReference type="KEGG" id="cbac:JI75_05635"/>
<protein>
    <recommendedName>
        <fullName evidence="6">Iron-sulfur cluster carrier protein</fullName>
    </recommendedName>
</protein>
<evidence type="ECO:0000256" key="5">
    <source>
        <dbReference type="ARBA" id="ARBA00023014"/>
    </source>
</evidence>
<accession>A0A0A8B5Y6</accession>
<evidence type="ECO:0000313" key="9">
    <source>
        <dbReference type="Proteomes" id="UP000031121"/>
    </source>
</evidence>
<feature type="binding site" evidence="6">
    <location>
        <begin position="44"/>
        <end position="51"/>
    </location>
    <ligand>
        <name>ATP</name>
        <dbReference type="ChEBI" id="CHEBI:30616"/>
    </ligand>
</feature>
<feature type="compositionally biased region" description="Low complexity" evidence="7">
    <location>
        <begin position="1"/>
        <end position="20"/>
    </location>
</feature>
<dbReference type="HAMAP" id="MF_02040">
    <property type="entry name" value="Mrp_NBP35"/>
    <property type="match status" value="1"/>
</dbReference>
<keyword evidence="9" id="KW-1185">Reference proteome</keyword>
<gene>
    <name evidence="8" type="ORF">JI75_05635</name>
</gene>
<dbReference type="InterPro" id="IPR044304">
    <property type="entry name" value="NUBPL-like"/>
</dbReference>
<keyword evidence="6" id="KW-0378">Hydrolase</keyword>
<dbReference type="OrthoDB" id="9809679at2"/>
<dbReference type="GO" id="GO:0051539">
    <property type="term" value="F:4 iron, 4 sulfur cluster binding"/>
    <property type="evidence" value="ECO:0007669"/>
    <property type="project" value="TreeGrafter"/>
</dbReference>
<keyword evidence="5 6" id="KW-0411">Iron-sulfur</keyword>
<feature type="region of interest" description="Disordered" evidence="7">
    <location>
        <begin position="1"/>
        <end position="30"/>
    </location>
</feature>
<evidence type="ECO:0000256" key="7">
    <source>
        <dbReference type="SAM" id="MobiDB-lite"/>
    </source>
</evidence>
<dbReference type="EMBL" id="CP009302">
    <property type="protein sequence ID" value="AJC12223.1"/>
    <property type="molecule type" value="Genomic_DNA"/>
</dbReference>
<dbReference type="GO" id="GO:0005524">
    <property type="term" value="F:ATP binding"/>
    <property type="evidence" value="ECO:0007669"/>
    <property type="project" value="UniProtKB-UniRule"/>
</dbReference>
<organism evidence="8 9">
    <name type="scientific">Berryella intestinalis</name>
    <dbReference type="NCBI Taxonomy" id="1531429"/>
    <lineage>
        <taxon>Bacteria</taxon>
        <taxon>Bacillati</taxon>
        <taxon>Actinomycetota</taxon>
        <taxon>Coriobacteriia</taxon>
        <taxon>Eggerthellales</taxon>
        <taxon>Eggerthellaceae</taxon>
        <taxon>Berryella</taxon>
    </lineage>
</organism>
<dbReference type="GO" id="GO:0016226">
    <property type="term" value="P:iron-sulfur cluster assembly"/>
    <property type="evidence" value="ECO:0007669"/>
    <property type="project" value="InterPro"/>
</dbReference>
<reference evidence="9" key="1">
    <citation type="submission" date="2014-08" db="EMBL/GenBank/DDBJ databases">
        <title>Coriobacteriaceae sp. complete genome.</title>
        <authorList>
            <person name="Looft T."/>
            <person name="Bayles D.O."/>
            <person name="Stanton T.B."/>
        </authorList>
    </citation>
    <scope>NUCLEOTIDE SEQUENCE [LARGE SCALE GENOMIC DNA]</scope>
    <source>
        <strain evidence="9">68-1-3</strain>
    </source>
</reference>
<evidence type="ECO:0000256" key="4">
    <source>
        <dbReference type="ARBA" id="ARBA00023004"/>
    </source>
</evidence>
<dbReference type="GO" id="GO:0016887">
    <property type="term" value="F:ATP hydrolysis activity"/>
    <property type="evidence" value="ECO:0007669"/>
    <property type="project" value="UniProtKB-UniRule"/>
</dbReference>
<keyword evidence="3 6" id="KW-0067">ATP-binding</keyword>
<dbReference type="Gene3D" id="3.40.50.300">
    <property type="entry name" value="P-loop containing nucleotide triphosphate hydrolases"/>
    <property type="match status" value="1"/>
</dbReference>
<dbReference type="Pfam" id="PF10609">
    <property type="entry name" value="ParA"/>
    <property type="match status" value="1"/>
</dbReference>
<dbReference type="GO" id="GO:0140663">
    <property type="term" value="F:ATP-dependent FeS chaperone activity"/>
    <property type="evidence" value="ECO:0007669"/>
    <property type="project" value="InterPro"/>
</dbReference>
<reference evidence="8 9" key="2">
    <citation type="journal article" date="2015" name="Genome Announc.">
        <title>Complete Genome Sequence of Coriobacteriaceae Strain 68-1-3, a Novel Mucus-Degrading Isolate from the Swine Intestinal Tract.</title>
        <authorList>
            <person name="Looft T."/>
            <person name="Bayles D.O."/>
            <person name="Alt D.P."/>
            <person name="Stanton T.B."/>
        </authorList>
    </citation>
    <scope>NUCLEOTIDE SEQUENCE [LARGE SCALE GENOMIC DNA]</scope>
    <source>
        <strain evidence="8 9">68-1-3</strain>
    </source>
</reference>
<dbReference type="PANTHER" id="PTHR42961">
    <property type="entry name" value="IRON-SULFUR PROTEIN NUBPL"/>
    <property type="match status" value="1"/>
</dbReference>
<dbReference type="InterPro" id="IPR027417">
    <property type="entry name" value="P-loop_NTPase"/>
</dbReference>
<comment type="subunit">
    <text evidence="6">Homodimer.</text>
</comment>